<evidence type="ECO:0000256" key="1">
    <source>
        <dbReference type="ARBA" id="ARBA00004418"/>
    </source>
</evidence>
<evidence type="ECO:0000313" key="4">
    <source>
        <dbReference type="EMBL" id="NKX51671.1"/>
    </source>
</evidence>
<accession>A0ABX1JTL7</accession>
<reference evidence="4 5" key="1">
    <citation type="submission" date="2020-04" db="EMBL/GenBank/DDBJ databases">
        <authorList>
            <person name="Liu S."/>
        </authorList>
    </citation>
    <scope>NUCLEOTIDE SEQUENCE [LARGE SCALE GENOMIC DNA]</scope>
    <source>
        <strain evidence="4 5">CGMCC 1.15091</strain>
    </source>
</reference>
<comment type="similarity">
    <text evidence="2">Belongs to the bacterial solute-binding protein SsuA/TauA family.</text>
</comment>
<comment type="subcellular location">
    <subcellularLocation>
        <location evidence="1">Periplasm</location>
    </subcellularLocation>
</comment>
<dbReference type="PANTHER" id="PTHR30024">
    <property type="entry name" value="ALIPHATIC SULFONATES-BINDING PROTEIN-RELATED"/>
    <property type="match status" value="1"/>
</dbReference>
<dbReference type="Proteomes" id="UP000523795">
    <property type="component" value="Unassembled WGS sequence"/>
</dbReference>
<protein>
    <submittedName>
        <fullName evidence="4">ABC transporter substrate-binding protein</fullName>
    </submittedName>
</protein>
<organism evidence="4 5">
    <name type="scientific">Arthrobacter deserti</name>
    <dbReference type="NCBI Taxonomy" id="1742687"/>
    <lineage>
        <taxon>Bacteria</taxon>
        <taxon>Bacillati</taxon>
        <taxon>Actinomycetota</taxon>
        <taxon>Actinomycetes</taxon>
        <taxon>Micrococcales</taxon>
        <taxon>Micrococcaceae</taxon>
        <taxon>Arthrobacter</taxon>
    </lineage>
</organism>
<comment type="caution">
    <text evidence="4">The sequence shown here is derived from an EMBL/GenBank/DDBJ whole genome shotgun (WGS) entry which is preliminary data.</text>
</comment>
<evidence type="ECO:0000313" key="5">
    <source>
        <dbReference type="Proteomes" id="UP000523795"/>
    </source>
</evidence>
<evidence type="ECO:0000256" key="2">
    <source>
        <dbReference type="ARBA" id="ARBA00010742"/>
    </source>
</evidence>
<feature type="non-terminal residue" evidence="4">
    <location>
        <position position="1"/>
    </location>
</feature>
<evidence type="ECO:0000256" key="3">
    <source>
        <dbReference type="ARBA" id="ARBA00022729"/>
    </source>
</evidence>
<sequence>DGGDPSKIKFNEMPFPDMEAQLERGNTDAVWLPEPFLSRALANKDYKLVGYPNQKALPGLPTMVTFTSGSSADQNPEVVADFKAAVTEALSQAEENPDDVRAILPKFMGMDEAVAKNLKMESFNGEVPTAVLEDLGALMLKYEVVGQQPDVAAMTVK</sequence>
<dbReference type="PANTHER" id="PTHR30024:SF47">
    <property type="entry name" value="TAURINE-BINDING PERIPLASMIC PROTEIN"/>
    <property type="match status" value="1"/>
</dbReference>
<dbReference type="SUPFAM" id="SSF53850">
    <property type="entry name" value="Periplasmic binding protein-like II"/>
    <property type="match status" value="1"/>
</dbReference>
<dbReference type="EMBL" id="JAAZSR010000280">
    <property type="protein sequence ID" value="NKX51671.1"/>
    <property type="molecule type" value="Genomic_DNA"/>
</dbReference>
<name>A0ABX1JTL7_9MICC</name>
<dbReference type="Pfam" id="PF13379">
    <property type="entry name" value="NMT1_2"/>
    <property type="match status" value="1"/>
</dbReference>
<gene>
    <name evidence="4" type="ORF">HER39_14085</name>
</gene>
<proteinExistence type="inferred from homology"/>
<dbReference type="Gene3D" id="3.40.190.10">
    <property type="entry name" value="Periplasmic binding protein-like II"/>
    <property type="match status" value="1"/>
</dbReference>
<keyword evidence="5" id="KW-1185">Reference proteome</keyword>
<keyword evidence="3" id="KW-0732">Signal</keyword>